<dbReference type="Proteomes" id="UP000431401">
    <property type="component" value="Unassembled WGS sequence"/>
</dbReference>
<keyword evidence="4" id="KW-1185">Reference proteome</keyword>
<dbReference type="AlphaFoldDB" id="A0A7K0DJI2"/>
<comment type="caution">
    <text evidence="3">The sequence shown here is derived from an EMBL/GenBank/DDBJ whole genome shotgun (WGS) entry which is preliminary data.</text>
</comment>
<keyword evidence="1 3" id="KW-0560">Oxidoreductase</keyword>
<accession>A0A7K0DJI2</accession>
<evidence type="ECO:0000259" key="2">
    <source>
        <dbReference type="Pfam" id="PF00296"/>
    </source>
</evidence>
<name>A0A7K0DJI2_9NOCA</name>
<organism evidence="3 4">
    <name type="scientific">Nocardia aurantia</name>
    <dbReference type="NCBI Taxonomy" id="2585199"/>
    <lineage>
        <taxon>Bacteria</taxon>
        <taxon>Bacillati</taxon>
        <taxon>Actinomycetota</taxon>
        <taxon>Actinomycetes</taxon>
        <taxon>Mycobacteriales</taxon>
        <taxon>Nocardiaceae</taxon>
        <taxon>Nocardia</taxon>
    </lineage>
</organism>
<protein>
    <submittedName>
        <fullName evidence="3">F420-dependent glucose-6-phosphate dehydrogenase</fullName>
        <ecNumber evidence="3">1.1.98.2</ecNumber>
    </submittedName>
</protein>
<proteinExistence type="predicted"/>
<dbReference type="PANTHER" id="PTHR43244:SF1">
    <property type="entry name" value="5,10-METHYLENETETRAHYDROMETHANOPTERIN REDUCTASE"/>
    <property type="match status" value="1"/>
</dbReference>
<dbReference type="RefSeq" id="WP_153339705.1">
    <property type="nucleotide sequence ID" value="NZ_WEGI01000003.1"/>
</dbReference>
<dbReference type="OrthoDB" id="9775082at2"/>
<evidence type="ECO:0000313" key="4">
    <source>
        <dbReference type="Proteomes" id="UP000431401"/>
    </source>
</evidence>
<dbReference type="SUPFAM" id="SSF51679">
    <property type="entry name" value="Bacterial luciferase-like"/>
    <property type="match status" value="1"/>
</dbReference>
<dbReference type="GO" id="GO:0016705">
    <property type="term" value="F:oxidoreductase activity, acting on paired donors, with incorporation or reduction of molecular oxygen"/>
    <property type="evidence" value="ECO:0007669"/>
    <property type="project" value="InterPro"/>
</dbReference>
<reference evidence="3 4" key="1">
    <citation type="submission" date="2019-10" db="EMBL/GenBank/DDBJ databases">
        <title>Nocardia macrotermitis sp. nov. and Nocardia aurantia sp. nov., isolated from the gut of fungus growing-termite Macrotermes natalensis.</title>
        <authorList>
            <person name="Benndorf R."/>
            <person name="Schwitalla J."/>
            <person name="Martin K."/>
            <person name="De Beer W."/>
            <person name="Kaster A.-K."/>
            <person name="Vollmers J."/>
            <person name="Poulsen M."/>
            <person name="Beemelmanns C."/>
        </authorList>
    </citation>
    <scope>NUCLEOTIDE SEQUENCE [LARGE SCALE GENOMIC DNA]</scope>
    <source>
        <strain evidence="3 4">RB56</strain>
    </source>
</reference>
<sequence length="342" mass="36470">MRTAVCLQGVDTPGEFEANVAEIDRLGYDGLWLTDSSLHSRNCWSYLTLAARVAPRLTLGTAVTNPVTRHPAITAAAAGTVAEISGGRLILGIGAGDRPLLALGRKPSRLADLEASVHALRALWTGEHVTVDAAGFALRDAHYRFPPAADIPIWISATGPKTLELAGRVADGVILLAGLHPDGIRFALDHIDRGVAQAGRTARPEVTVFAYGAIDDEDESAAFAAARTIAAWFPQTSPVYCELAGLPSDLIQRVRERYAGGEFQEAARAAEELPDEFVHRMALAGGSAEARGHIRALAGLGIDHLTVFPLGPDRMRTVARFRECVTTELGEPAREPQLQGQP</sequence>
<dbReference type="GO" id="GO:0052749">
    <property type="term" value="F:glucose-6-phosphate dehydrogenase (coenzyme F420) activity"/>
    <property type="evidence" value="ECO:0007669"/>
    <property type="project" value="UniProtKB-EC"/>
</dbReference>
<dbReference type="InterPro" id="IPR011251">
    <property type="entry name" value="Luciferase-like_dom"/>
</dbReference>
<dbReference type="CDD" id="cd01097">
    <property type="entry name" value="Tetrahydromethanopterin_reductase"/>
    <property type="match status" value="1"/>
</dbReference>
<dbReference type="InterPro" id="IPR050564">
    <property type="entry name" value="F420-G6PD/mer"/>
</dbReference>
<dbReference type="EC" id="1.1.98.2" evidence="3"/>
<dbReference type="PANTHER" id="PTHR43244">
    <property type="match status" value="1"/>
</dbReference>
<dbReference type="Pfam" id="PF00296">
    <property type="entry name" value="Bac_luciferase"/>
    <property type="match status" value="1"/>
</dbReference>
<dbReference type="InterPro" id="IPR036661">
    <property type="entry name" value="Luciferase-like_sf"/>
</dbReference>
<gene>
    <name evidence="3" type="primary">fgd_2</name>
    <name evidence="3" type="ORF">NRB56_13770</name>
</gene>
<dbReference type="Gene3D" id="3.20.20.30">
    <property type="entry name" value="Luciferase-like domain"/>
    <property type="match status" value="1"/>
</dbReference>
<dbReference type="EMBL" id="WEGI01000003">
    <property type="protein sequence ID" value="MQY25818.1"/>
    <property type="molecule type" value="Genomic_DNA"/>
</dbReference>
<evidence type="ECO:0000256" key="1">
    <source>
        <dbReference type="ARBA" id="ARBA00023002"/>
    </source>
</evidence>
<feature type="domain" description="Luciferase-like" evidence="2">
    <location>
        <begin position="11"/>
        <end position="304"/>
    </location>
</feature>
<evidence type="ECO:0000313" key="3">
    <source>
        <dbReference type="EMBL" id="MQY25818.1"/>
    </source>
</evidence>